<dbReference type="SUPFAM" id="SSF161084">
    <property type="entry name" value="MAPEG domain-like"/>
    <property type="match status" value="1"/>
</dbReference>
<evidence type="ECO:0000313" key="6">
    <source>
        <dbReference type="Proteomes" id="UP001176517"/>
    </source>
</evidence>
<evidence type="ECO:0000256" key="2">
    <source>
        <dbReference type="ARBA" id="ARBA00022692"/>
    </source>
</evidence>
<dbReference type="Gene3D" id="1.20.120.550">
    <property type="entry name" value="Membrane associated eicosanoid/glutathione metabolism-like domain"/>
    <property type="match status" value="1"/>
</dbReference>
<comment type="subcellular location">
    <subcellularLocation>
        <location evidence="1">Membrane</location>
    </subcellularLocation>
</comment>
<organism evidence="5 6">
    <name type="scientific">Tilletia horrida</name>
    <dbReference type="NCBI Taxonomy" id="155126"/>
    <lineage>
        <taxon>Eukaryota</taxon>
        <taxon>Fungi</taxon>
        <taxon>Dikarya</taxon>
        <taxon>Basidiomycota</taxon>
        <taxon>Ustilaginomycotina</taxon>
        <taxon>Exobasidiomycetes</taxon>
        <taxon>Tilletiales</taxon>
        <taxon>Tilletiaceae</taxon>
        <taxon>Tilletia</taxon>
    </lineage>
</organism>
<dbReference type="GO" id="GO:0016020">
    <property type="term" value="C:membrane"/>
    <property type="evidence" value="ECO:0007669"/>
    <property type="project" value="UniProtKB-SubCell"/>
</dbReference>
<evidence type="ECO:0000313" key="5">
    <source>
        <dbReference type="EMBL" id="KAK0554150.1"/>
    </source>
</evidence>
<sequence length="158" mass="16714">MPLFVLSPASLAHSALFAGYYSYLGANVIRLRLKTGINLGQGENSSDLRTKKEVSPVDEAKLRRAVRAHGNFSEGVPFAFLLLFIAELNGAPTALVHGAFTTLFAARVLHGSFGITSDNAVGLGRPIGTLATLLVTVGAGIYNLRLGYEPLKAFLGAK</sequence>
<keyword evidence="4" id="KW-0472">Membrane</keyword>
<dbReference type="PANTHER" id="PTHR35814">
    <property type="match status" value="1"/>
</dbReference>
<name>A0AAN6JV57_9BASI</name>
<evidence type="ECO:0000256" key="3">
    <source>
        <dbReference type="ARBA" id="ARBA00022989"/>
    </source>
</evidence>
<evidence type="ECO:0000256" key="4">
    <source>
        <dbReference type="ARBA" id="ARBA00023136"/>
    </source>
</evidence>
<dbReference type="Pfam" id="PF01124">
    <property type="entry name" value="MAPEG"/>
    <property type="match status" value="1"/>
</dbReference>
<evidence type="ECO:0000256" key="1">
    <source>
        <dbReference type="ARBA" id="ARBA00004370"/>
    </source>
</evidence>
<dbReference type="PANTHER" id="PTHR35814:SF1">
    <property type="entry name" value="GLUTATHIONE S-TRANSFERASE-RELATED"/>
    <property type="match status" value="1"/>
</dbReference>
<gene>
    <name evidence="5" type="ORF">OC846_002239</name>
</gene>
<keyword evidence="3" id="KW-1133">Transmembrane helix</keyword>
<dbReference type="InterPro" id="IPR023352">
    <property type="entry name" value="MAPEG-like_dom_sf"/>
</dbReference>
<reference evidence="5" key="1">
    <citation type="journal article" date="2023" name="PhytoFront">
        <title>Draft Genome Resources of Seven Strains of Tilletia horrida, Causal Agent of Kernel Smut of Rice.</title>
        <authorList>
            <person name="Khanal S."/>
            <person name="Antony Babu S."/>
            <person name="Zhou X.G."/>
        </authorList>
    </citation>
    <scope>NUCLEOTIDE SEQUENCE</scope>
    <source>
        <strain evidence="5">TX6</strain>
    </source>
</reference>
<comment type="caution">
    <text evidence="5">The sequence shown here is derived from an EMBL/GenBank/DDBJ whole genome shotgun (WGS) entry which is preliminary data.</text>
</comment>
<proteinExistence type="predicted"/>
<dbReference type="AlphaFoldDB" id="A0AAN6JV57"/>
<dbReference type="InterPro" id="IPR001129">
    <property type="entry name" value="Membr-assoc_MAPEG"/>
</dbReference>
<keyword evidence="2" id="KW-0812">Transmembrane</keyword>
<accession>A0AAN6JV57</accession>
<dbReference type="Proteomes" id="UP001176517">
    <property type="component" value="Unassembled WGS sequence"/>
</dbReference>
<dbReference type="EMBL" id="JAPDMZ010000041">
    <property type="protein sequence ID" value="KAK0554150.1"/>
    <property type="molecule type" value="Genomic_DNA"/>
</dbReference>
<protein>
    <submittedName>
        <fullName evidence="5">Uncharacterized protein</fullName>
    </submittedName>
</protein>
<keyword evidence="6" id="KW-1185">Reference proteome</keyword>